<evidence type="ECO:0000259" key="1">
    <source>
        <dbReference type="Pfam" id="PF12146"/>
    </source>
</evidence>
<evidence type="ECO:0000313" key="2">
    <source>
        <dbReference type="EMBL" id="GAC28813.1"/>
    </source>
</evidence>
<accession>K6ZIV8</accession>
<dbReference type="AlphaFoldDB" id="K6ZIV8"/>
<comment type="caution">
    <text evidence="2">The sequence shown here is derived from an EMBL/GenBank/DDBJ whole genome shotgun (WGS) entry which is preliminary data.</text>
</comment>
<dbReference type="Pfam" id="PF12146">
    <property type="entry name" value="Hydrolase_4"/>
    <property type="match status" value="1"/>
</dbReference>
<dbReference type="InterPro" id="IPR051044">
    <property type="entry name" value="MAG_DAG_Lipase"/>
</dbReference>
<dbReference type="InterPro" id="IPR029058">
    <property type="entry name" value="AB_hydrolase_fold"/>
</dbReference>
<feature type="domain" description="Serine aminopeptidase S33" evidence="1">
    <location>
        <begin position="47"/>
        <end position="325"/>
    </location>
</feature>
<dbReference type="EC" id="3.1.1.5" evidence="2"/>
<dbReference type="RefSeq" id="WP_006011195.1">
    <property type="nucleotide sequence ID" value="NZ_AUAV01000005.1"/>
</dbReference>
<dbReference type="Proteomes" id="UP000006251">
    <property type="component" value="Unassembled WGS sequence"/>
</dbReference>
<dbReference type="InterPro" id="IPR022742">
    <property type="entry name" value="Hydrolase_4"/>
</dbReference>
<dbReference type="SUPFAM" id="SSF53474">
    <property type="entry name" value="alpha/beta-Hydrolases"/>
    <property type="match status" value="1"/>
</dbReference>
<protein>
    <submittedName>
        <fullName evidence="2">Lysophospholipase</fullName>
        <ecNumber evidence="2">3.1.1.5</ecNumber>
    </submittedName>
</protein>
<organism evidence="2 3">
    <name type="scientific">Brumicola pallidula DSM 14239 = ACAM 615</name>
    <dbReference type="NCBI Taxonomy" id="1121922"/>
    <lineage>
        <taxon>Bacteria</taxon>
        <taxon>Pseudomonadati</taxon>
        <taxon>Pseudomonadota</taxon>
        <taxon>Gammaproteobacteria</taxon>
        <taxon>Alteromonadales</taxon>
        <taxon>Alteromonadaceae</taxon>
        <taxon>Brumicola</taxon>
    </lineage>
</organism>
<proteinExistence type="predicted"/>
<sequence length="342" mass="39214">MQLTKETELPEKFDTYIKPWFEHNMAFGFWMLSDGTSLHYRYAHHNEAKSVIVISSGRVECAAKYAELIYDLHQNGHSVFIHDHRGQGLSTRLKENPQLGYINDFNTYVSDFNHIIDNVLFPILDDKYLKASQKKSNSPAIMLQQTYPPLHLLCHSMGSAVGALLVRARPKLFSKAVFCSPMFGITPPLPPWIMTTLVRLGVVFNKLRGKKTSYFFGHDDYMPTAFYKNRLMSSKVRYDIFRKTYAQQPELQLGGVTYEWLYASLVAMKEIRQQASKITVPCIILYSGADTVVANEEIEQVINDIKGCESTLIPEALHELFFEKDKFRVPALTKILSYYSTP</sequence>
<dbReference type="GO" id="GO:0004622">
    <property type="term" value="F:phosphatidylcholine lysophospholipase activity"/>
    <property type="evidence" value="ECO:0007669"/>
    <property type="project" value="UniProtKB-EC"/>
</dbReference>
<dbReference type="Gene3D" id="3.40.50.1820">
    <property type="entry name" value="alpha/beta hydrolase"/>
    <property type="match status" value="1"/>
</dbReference>
<reference evidence="3" key="1">
    <citation type="journal article" date="2014" name="Environ. Microbiol.">
        <title>Comparative genomics of the marine bacterial genus Glaciecola reveals the high degree of genomic diversity and genomic characteristic for cold adaptation.</title>
        <authorList>
            <person name="Qin Q.L."/>
            <person name="Xie B.B."/>
            <person name="Yu Y."/>
            <person name="Shu Y.L."/>
            <person name="Rong J.C."/>
            <person name="Zhang Y.J."/>
            <person name="Zhao D.L."/>
            <person name="Chen X.L."/>
            <person name="Zhang X.Y."/>
            <person name="Chen B."/>
            <person name="Zhou B.C."/>
            <person name="Zhang Y.Z."/>
        </authorList>
    </citation>
    <scope>NUCLEOTIDE SEQUENCE [LARGE SCALE GENOMIC DNA]</scope>
    <source>
        <strain evidence="3">ACAM 615</strain>
    </source>
</reference>
<gene>
    <name evidence="2" type="primary">pldB</name>
    <name evidence="2" type="ORF">GPAL_1952</name>
</gene>
<name>K6ZIV8_9ALTE</name>
<dbReference type="EMBL" id="BAEQ01000030">
    <property type="protein sequence ID" value="GAC28813.1"/>
    <property type="molecule type" value="Genomic_DNA"/>
</dbReference>
<dbReference type="PANTHER" id="PTHR11614">
    <property type="entry name" value="PHOSPHOLIPASE-RELATED"/>
    <property type="match status" value="1"/>
</dbReference>
<evidence type="ECO:0000313" key="3">
    <source>
        <dbReference type="Proteomes" id="UP000006251"/>
    </source>
</evidence>
<dbReference type="OrthoDB" id="9788260at2"/>
<dbReference type="STRING" id="1121922.GCA_000428905_01177"/>
<keyword evidence="2" id="KW-0378">Hydrolase</keyword>
<keyword evidence="3" id="KW-1185">Reference proteome</keyword>